<keyword evidence="11" id="KW-1185">Reference proteome</keyword>
<comment type="caution">
    <text evidence="10">The sequence shown here is derived from an EMBL/GenBank/DDBJ whole genome shotgun (WGS) entry which is preliminary data.</text>
</comment>
<accession>A0ABP3GQ53</accession>
<dbReference type="RefSeq" id="WP_344118059.1">
    <property type="nucleotide sequence ID" value="NZ_BAAABW010000015.1"/>
</dbReference>
<evidence type="ECO:0000256" key="5">
    <source>
        <dbReference type="ARBA" id="ARBA00023239"/>
    </source>
</evidence>
<dbReference type="SUPFAM" id="SSF53383">
    <property type="entry name" value="PLP-dependent transferases"/>
    <property type="match status" value="1"/>
</dbReference>
<proteinExistence type="inferred from homology"/>
<evidence type="ECO:0000256" key="1">
    <source>
        <dbReference type="ARBA" id="ARBA00001933"/>
    </source>
</evidence>
<comment type="cofactor">
    <cofactor evidence="1 7">
        <name>pyridoxal 5'-phosphate</name>
        <dbReference type="ChEBI" id="CHEBI:597326"/>
    </cofactor>
</comment>
<dbReference type="EC" id="4.1.1.15" evidence="3 8"/>
<dbReference type="InterPro" id="IPR002129">
    <property type="entry name" value="PyrdxlP-dep_de-COase"/>
</dbReference>
<evidence type="ECO:0000256" key="3">
    <source>
        <dbReference type="ARBA" id="ARBA00012421"/>
    </source>
</evidence>
<dbReference type="NCBIfam" id="TIGR01788">
    <property type="entry name" value="Glu-decarb-GAD"/>
    <property type="match status" value="1"/>
</dbReference>
<evidence type="ECO:0000256" key="8">
    <source>
        <dbReference type="RuleBase" id="RU361171"/>
    </source>
</evidence>
<feature type="region of interest" description="Disordered" evidence="9">
    <location>
        <begin position="449"/>
        <end position="476"/>
    </location>
</feature>
<evidence type="ECO:0000313" key="10">
    <source>
        <dbReference type="EMBL" id="GAA0349044.1"/>
    </source>
</evidence>
<dbReference type="InterPro" id="IPR010107">
    <property type="entry name" value="Glutamate_decarboxylase"/>
</dbReference>
<gene>
    <name evidence="10" type="ORF">GCM10010319_27230</name>
</gene>
<keyword evidence="8" id="KW-0210">Decarboxylase</keyword>
<dbReference type="PANTHER" id="PTHR43321:SF3">
    <property type="entry name" value="GLUTAMATE DECARBOXYLASE"/>
    <property type="match status" value="1"/>
</dbReference>
<keyword evidence="4 7" id="KW-0663">Pyridoxal phosphate</keyword>
<sequence length="476" mass="52985">MPLKRPHEDGRGSRDVELNPVFSREPVTVPRYALPEGEMGADVAYQLVHDELMLDGNARLNLATFVSTWAEPQAQRLMTECADKNMIDKDEYPQTAELETRCVHMLARLWHAEDPREAVGCSTTGSSEAAMLGGLALKRRWQHRRRAEGRPADRPNLVMGVNVQVCWEKFADYFEVEPRYVPMEGNRYHLSPETAVALCDENTIGVVAVLGSTFDGSYEPVAAIAAALDDLRDRTGIDVPIHVDGASGAMIAPFLDQELEWDFRIPRVASINTSGHKYGLVMPGVGWALWRDTDALPGDLVFHVNYLGGDMPTFALNFSRPGAQVIAQYYNFLRLGFDGYRRVQQTCRDVAVRLAAQIAKLDEFELVTDGSEIPVFAFKVRAGIEGFSVFDVSAALRERGWLVPAYTFPANRADLAVLRIVVRNGFSHDLADLLLEDLTRLLPRLRKQSRPHRDADDAGGFAHGAGTKEPQRSGRH</sequence>
<evidence type="ECO:0000256" key="7">
    <source>
        <dbReference type="RuleBase" id="RU000382"/>
    </source>
</evidence>
<dbReference type="EMBL" id="BAAABW010000015">
    <property type="protein sequence ID" value="GAA0349044.1"/>
    <property type="molecule type" value="Genomic_DNA"/>
</dbReference>
<dbReference type="Gene3D" id="3.40.640.10">
    <property type="entry name" value="Type I PLP-dependent aspartate aminotransferase-like (Major domain)"/>
    <property type="match status" value="1"/>
</dbReference>
<evidence type="ECO:0000313" key="11">
    <source>
        <dbReference type="Proteomes" id="UP001500063"/>
    </source>
</evidence>
<comment type="similarity">
    <text evidence="2 7">Belongs to the group II decarboxylase family.</text>
</comment>
<name>A0ABP3GQ53_9ACTN</name>
<protein>
    <recommendedName>
        <fullName evidence="3 8">Glutamate decarboxylase</fullName>
        <ecNumber evidence="3 8">4.1.1.15</ecNumber>
    </recommendedName>
</protein>
<dbReference type="InterPro" id="IPR015424">
    <property type="entry name" value="PyrdxlP-dep_Trfase"/>
</dbReference>
<evidence type="ECO:0000256" key="9">
    <source>
        <dbReference type="SAM" id="MobiDB-lite"/>
    </source>
</evidence>
<dbReference type="Pfam" id="PF00282">
    <property type="entry name" value="Pyridoxal_deC"/>
    <property type="match status" value="1"/>
</dbReference>
<reference evidence="11" key="1">
    <citation type="journal article" date="2019" name="Int. J. Syst. Evol. Microbiol.">
        <title>The Global Catalogue of Microorganisms (GCM) 10K type strain sequencing project: providing services to taxonomists for standard genome sequencing and annotation.</title>
        <authorList>
            <consortium name="The Broad Institute Genomics Platform"/>
            <consortium name="The Broad Institute Genome Sequencing Center for Infectious Disease"/>
            <person name="Wu L."/>
            <person name="Ma J."/>
        </authorList>
    </citation>
    <scope>NUCLEOTIDE SEQUENCE [LARGE SCALE GENOMIC DNA]</scope>
    <source>
        <strain evidence="11">JCM 4565</strain>
    </source>
</reference>
<evidence type="ECO:0000256" key="6">
    <source>
        <dbReference type="ARBA" id="ARBA00048868"/>
    </source>
</evidence>
<dbReference type="Gene3D" id="4.10.280.50">
    <property type="match status" value="1"/>
</dbReference>
<comment type="catalytic activity">
    <reaction evidence="6 8">
        <text>L-glutamate + H(+) = 4-aminobutanoate + CO2</text>
        <dbReference type="Rhea" id="RHEA:17785"/>
        <dbReference type="ChEBI" id="CHEBI:15378"/>
        <dbReference type="ChEBI" id="CHEBI:16526"/>
        <dbReference type="ChEBI" id="CHEBI:29985"/>
        <dbReference type="ChEBI" id="CHEBI:59888"/>
        <dbReference type="EC" id="4.1.1.15"/>
    </reaction>
</comment>
<keyword evidence="5 7" id="KW-0456">Lyase</keyword>
<evidence type="ECO:0000256" key="4">
    <source>
        <dbReference type="ARBA" id="ARBA00022898"/>
    </source>
</evidence>
<dbReference type="PANTHER" id="PTHR43321">
    <property type="entry name" value="GLUTAMATE DECARBOXYLASE"/>
    <property type="match status" value="1"/>
</dbReference>
<organism evidence="10 11">
    <name type="scientific">Streptomyces blastmyceticus</name>
    <dbReference type="NCBI Taxonomy" id="68180"/>
    <lineage>
        <taxon>Bacteria</taxon>
        <taxon>Bacillati</taxon>
        <taxon>Actinomycetota</taxon>
        <taxon>Actinomycetes</taxon>
        <taxon>Kitasatosporales</taxon>
        <taxon>Streptomycetaceae</taxon>
        <taxon>Streptomyces</taxon>
    </lineage>
</organism>
<dbReference type="InterPro" id="IPR015421">
    <property type="entry name" value="PyrdxlP-dep_Trfase_major"/>
</dbReference>
<dbReference type="Proteomes" id="UP001500063">
    <property type="component" value="Unassembled WGS sequence"/>
</dbReference>
<evidence type="ECO:0000256" key="2">
    <source>
        <dbReference type="ARBA" id="ARBA00009533"/>
    </source>
</evidence>
<dbReference type="Gene3D" id="3.90.1150.160">
    <property type="match status" value="1"/>
</dbReference>